<gene>
    <name evidence="8" type="ORF">SAMN04488027_11453</name>
</gene>
<keyword evidence="4 6" id="KW-0289">Folate biosynthesis</keyword>
<evidence type="ECO:0000259" key="7">
    <source>
        <dbReference type="SMART" id="SM00905"/>
    </source>
</evidence>
<evidence type="ECO:0000256" key="4">
    <source>
        <dbReference type="ARBA" id="ARBA00022909"/>
    </source>
</evidence>
<evidence type="ECO:0000256" key="1">
    <source>
        <dbReference type="ARBA" id="ARBA00001353"/>
    </source>
</evidence>
<comment type="similarity">
    <text evidence="3 6">Belongs to the DHNA family.</text>
</comment>
<dbReference type="STRING" id="470826.SAMN04488027_11453"/>
<dbReference type="NCBIfam" id="TIGR00526">
    <property type="entry name" value="folB_dom"/>
    <property type="match status" value="1"/>
</dbReference>
<keyword evidence="9" id="KW-1185">Reference proteome</keyword>
<dbReference type="GO" id="GO:0005737">
    <property type="term" value="C:cytoplasm"/>
    <property type="evidence" value="ECO:0007669"/>
    <property type="project" value="TreeGrafter"/>
</dbReference>
<dbReference type="GO" id="GO:0004150">
    <property type="term" value="F:dihydroneopterin aldolase activity"/>
    <property type="evidence" value="ECO:0007669"/>
    <property type="project" value="UniProtKB-UniRule"/>
</dbReference>
<dbReference type="CDD" id="cd00534">
    <property type="entry name" value="DHNA_DHNTPE"/>
    <property type="match status" value="1"/>
</dbReference>
<dbReference type="UniPathway" id="UPA00077">
    <property type="reaction ID" value="UER00154"/>
</dbReference>
<protein>
    <recommendedName>
        <fullName evidence="6">7,8-dihydroneopterin aldolase</fullName>
        <ecNumber evidence="6">4.1.2.25</ecNumber>
    </recommendedName>
</protein>
<dbReference type="EC" id="4.1.2.25" evidence="6"/>
<feature type="domain" description="Dihydroneopterin aldolase/epimerase" evidence="7">
    <location>
        <begin position="41"/>
        <end position="153"/>
    </location>
</feature>
<sequence length="156" mass="17602">MLQCPTLNYVKTLLIGWNRNRSFECSDSSLAYLCKKTLDRISLTNIRVYAYHGCLPEETKIGSDYRVDLSVEANLDLSAESDALKDTVDYVHLNKIVKEEMTQPSKLLEHVAKRILDRIFSELDPVQTSKVKVAKLNPPLGGDVESVSITLSRSRD</sequence>
<dbReference type="SUPFAM" id="SSF55620">
    <property type="entry name" value="Tetrahydrobiopterin biosynthesis enzymes-like"/>
    <property type="match status" value="1"/>
</dbReference>
<comment type="function">
    <text evidence="6">Catalyzes the conversion of 7,8-dihydroneopterin to 6-hydroxymethyl-7,8-dihydropterin.</text>
</comment>
<reference evidence="8 9" key="1">
    <citation type="submission" date="2016-10" db="EMBL/GenBank/DDBJ databases">
        <authorList>
            <person name="de Groot N.N."/>
        </authorList>
    </citation>
    <scope>NUCLEOTIDE SEQUENCE [LARGE SCALE GENOMIC DNA]</scope>
    <source>
        <strain evidence="8 9">DSM 19803</strain>
    </source>
</reference>
<dbReference type="GO" id="GO:0046654">
    <property type="term" value="P:tetrahydrofolate biosynthetic process"/>
    <property type="evidence" value="ECO:0007669"/>
    <property type="project" value="UniProtKB-UniRule"/>
</dbReference>
<dbReference type="AlphaFoldDB" id="A0A1G7YV75"/>
<dbReference type="InterPro" id="IPR006156">
    <property type="entry name" value="Dihydroneopterin_aldolase"/>
</dbReference>
<evidence type="ECO:0000256" key="2">
    <source>
        <dbReference type="ARBA" id="ARBA00005013"/>
    </source>
</evidence>
<evidence type="ECO:0000256" key="6">
    <source>
        <dbReference type="RuleBase" id="RU362079"/>
    </source>
</evidence>
<proteinExistence type="inferred from homology"/>
<dbReference type="GO" id="GO:0046656">
    <property type="term" value="P:folic acid biosynthetic process"/>
    <property type="evidence" value="ECO:0007669"/>
    <property type="project" value="UniProtKB-UniRule"/>
</dbReference>
<dbReference type="InterPro" id="IPR043133">
    <property type="entry name" value="GTP-CH-I_C/QueF"/>
</dbReference>
<name>A0A1G7YV75_9FLAO</name>
<keyword evidence="5 6" id="KW-0456">Lyase</keyword>
<dbReference type="Proteomes" id="UP000199296">
    <property type="component" value="Unassembled WGS sequence"/>
</dbReference>
<dbReference type="Gene3D" id="3.30.1130.10">
    <property type="match status" value="1"/>
</dbReference>
<evidence type="ECO:0000313" key="8">
    <source>
        <dbReference type="EMBL" id="SDH00297.1"/>
    </source>
</evidence>
<comment type="pathway">
    <text evidence="2 6">Cofactor biosynthesis; tetrahydrofolate biosynthesis; 2-amino-4-hydroxy-6-hydroxymethyl-7,8-dihydropteridine diphosphate from 7,8-dihydroneopterin triphosphate: step 3/4.</text>
</comment>
<dbReference type="SMART" id="SM00905">
    <property type="entry name" value="FolB"/>
    <property type="match status" value="1"/>
</dbReference>
<accession>A0A1G7YV75</accession>
<dbReference type="InterPro" id="IPR006157">
    <property type="entry name" value="FolB_dom"/>
</dbReference>
<dbReference type="PANTHER" id="PTHR42844">
    <property type="entry name" value="DIHYDRONEOPTERIN ALDOLASE 1-RELATED"/>
    <property type="match status" value="1"/>
</dbReference>
<dbReference type="PANTHER" id="PTHR42844:SF1">
    <property type="entry name" value="DIHYDRONEOPTERIN ALDOLASE 1-RELATED"/>
    <property type="match status" value="1"/>
</dbReference>
<evidence type="ECO:0000256" key="5">
    <source>
        <dbReference type="ARBA" id="ARBA00023239"/>
    </source>
</evidence>
<evidence type="ECO:0000313" key="9">
    <source>
        <dbReference type="Proteomes" id="UP000199296"/>
    </source>
</evidence>
<evidence type="ECO:0000256" key="3">
    <source>
        <dbReference type="ARBA" id="ARBA00005708"/>
    </source>
</evidence>
<dbReference type="NCBIfam" id="TIGR00525">
    <property type="entry name" value="folB"/>
    <property type="match status" value="1"/>
</dbReference>
<dbReference type="EMBL" id="FNCW01000014">
    <property type="protein sequence ID" value="SDH00297.1"/>
    <property type="molecule type" value="Genomic_DNA"/>
</dbReference>
<comment type="catalytic activity">
    <reaction evidence="1 6">
        <text>7,8-dihydroneopterin = 6-hydroxymethyl-7,8-dihydropterin + glycolaldehyde</text>
        <dbReference type="Rhea" id="RHEA:10540"/>
        <dbReference type="ChEBI" id="CHEBI:17001"/>
        <dbReference type="ChEBI" id="CHEBI:17071"/>
        <dbReference type="ChEBI" id="CHEBI:44841"/>
        <dbReference type="EC" id="4.1.2.25"/>
    </reaction>
</comment>
<dbReference type="Pfam" id="PF02152">
    <property type="entry name" value="FolB"/>
    <property type="match status" value="1"/>
</dbReference>
<organism evidence="8 9">
    <name type="scientific">Psychroflexus sediminis</name>
    <dbReference type="NCBI Taxonomy" id="470826"/>
    <lineage>
        <taxon>Bacteria</taxon>
        <taxon>Pseudomonadati</taxon>
        <taxon>Bacteroidota</taxon>
        <taxon>Flavobacteriia</taxon>
        <taxon>Flavobacteriales</taxon>
        <taxon>Flavobacteriaceae</taxon>
        <taxon>Psychroflexus</taxon>
    </lineage>
</organism>